<dbReference type="Proteomes" id="UP000682733">
    <property type="component" value="Unassembled WGS sequence"/>
</dbReference>
<gene>
    <name evidence="3" type="ORF">GPM918_LOCUS8308</name>
    <name evidence="4" type="ORF">OVA965_LOCUS13599</name>
    <name evidence="5" type="ORF">SRO942_LOCUS8308</name>
    <name evidence="6" type="ORF">TMI583_LOCUS13602</name>
</gene>
<feature type="region of interest" description="Disordered" evidence="2">
    <location>
        <begin position="384"/>
        <end position="410"/>
    </location>
</feature>
<evidence type="ECO:0000256" key="2">
    <source>
        <dbReference type="SAM" id="MobiDB-lite"/>
    </source>
</evidence>
<dbReference type="Proteomes" id="UP000681722">
    <property type="component" value="Unassembled WGS sequence"/>
</dbReference>
<dbReference type="EMBL" id="CAJOBC010001435">
    <property type="protein sequence ID" value="CAF3678243.1"/>
    <property type="molecule type" value="Genomic_DNA"/>
</dbReference>
<protein>
    <submittedName>
        <fullName evidence="3">Uncharacterized protein</fullName>
    </submittedName>
</protein>
<dbReference type="Proteomes" id="UP000663829">
    <property type="component" value="Unassembled WGS sequence"/>
</dbReference>
<dbReference type="Proteomes" id="UP000677228">
    <property type="component" value="Unassembled WGS sequence"/>
</dbReference>
<dbReference type="OrthoDB" id="3176171at2759"/>
<feature type="coiled-coil region" evidence="1">
    <location>
        <begin position="222"/>
        <end position="249"/>
    </location>
</feature>
<dbReference type="EMBL" id="CAJNOK010005692">
    <property type="protein sequence ID" value="CAF0981238.1"/>
    <property type="molecule type" value="Genomic_DNA"/>
</dbReference>
<evidence type="ECO:0000313" key="5">
    <source>
        <dbReference type="EMBL" id="CAF3678243.1"/>
    </source>
</evidence>
<name>A0A813Z805_9BILA</name>
<feature type="non-terminal residue" evidence="3">
    <location>
        <position position="1"/>
    </location>
</feature>
<evidence type="ECO:0000313" key="7">
    <source>
        <dbReference type="Proteomes" id="UP000663829"/>
    </source>
</evidence>
<evidence type="ECO:0000313" key="3">
    <source>
        <dbReference type="EMBL" id="CAF0894638.1"/>
    </source>
</evidence>
<dbReference type="EMBL" id="CAJNOQ010001435">
    <property type="protein sequence ID" value="CAF0894638.1"/>
    <property type="molecule type" value="Genomic_DNA"/>
</dbReference>
<dbReference type="EMBL" id="CAJOBA010005698">
    <property type="protein sequence ID" value="CAF3751869.1"/>
    <property type="molecule type" value="Genomic_DNA"/>
</dbReference>
<dbReference type="AlphaFoldDB" id="A0A813Z805"/>
<sequence length="423" mass="49262">DHYQKFLDGEEDILYIKKEDDPFWEPVEDLLLGTANVFLQSLAYSLDFDDEICIVDYKGLEQGRLGITLSPCAPNGKAIKEEQFVDQPEELLGKPYSFKLAMRHIEINDERYNKGMRIRYKVFNEPEFAETGIFGKQSVCANVKQSRIITIPSVDYDWLSFFENGCIIFQIYVTQEEAKPDHRLFKMSTRELKLMEQKQEESNVLVQTNTMLPGDPKLKSELTLLQRKYNRLEQKEKRIQTLCRDWENKPLSEHEYQKFYKLMSAVAFSSGTKLKTKATIIGKNKKNGDVEIYLFGSDEQEYLNDIEHQNTDKQKYWEEYYRKTALKQRRSSLAFRNTLKSPPLIPIMSSVPNGQSSQQNGNILLIGDNPYIDNSHLSLRETKSLQEQQQQNGKKVPKRDSNFNLRTKTTLPNEKNSSLCLIQ</sequence>
<keyword evidence="1" id="KW-0175">Coiled coil</keyword>
<accession>A0A813Z805</accession>
<proteinExistence type="predicted"/>
<evidence type="ECO:0000313" key="4">
    <source>
        <dbReference type="EMBL" id="CAF0981238.1"/>
    </source>
</evidence>
<organism evidence="3 7">
    <name type="scientific">Didymodactylos carnosus</name>
    <dbReference type="NCBI Taxonomy" id="1234261"/>
    <lineage>
        <taxon>Eukaryota</taxon>
        <taxon>Metazoa</taxon>
        <taxon>Spiralia</taxon>
        <taxon>Gnathifera</taxon>
        <taxon>Rotifera</taxon>
        <taxon>Eurotatoria</taxon>
        <taxon>Bdelloidea</taxon>
        <taxon>Philodinida</taxon>
        <taxon>Philodinidae</taxon>
        <taxon>Didymodactylos</taxon>
    </lineage>
</organism>
<evidence type="ECO:0000256" key="1">
    <source>
        <dbReference type="SAM" id="Coils"/>
    </source>
</evidence>
<keyword evidence="7" id="KW-1185">Reference proteome</keyword>
<reference evidence="3" key="1">
    <citation type="submission" date="2021-02" db="EMBL/GenBank/DDBJ databases">
        <authorList>
            <person name="Nowell W R."/>
        </authorList>
    </citation>
    <scope>NUCLEOTIDE SEQUENCE</scope>
</reference>
<evidence type="ECO:0000313" key="6">
    <source>
        <dbReference type="EMBL" id="CAF3751869.1"/>
    </source>
</evidence>
<comment type="caution">
    <text evidence="3">The sequence shown here is derived from an EMBL/GenBank/DDBJ whole genome shotgun (WGS) entry which is preliminary data.</text>
</comment>